<dbReference type="InterPro" id="IPR009091">
    <property type="entry name" value="RCC1/BLIP-II"/>
</dbReference>
<accession>A0AAE0BWX2</accession>
<dbReference type="AlphaFoldDB" id="A0AAE0BWX2"/>
<comment type="caution">
    <text evidence="3">The sequence shown here is derived from an EMBL/GenBank/DDBJ whole genome shotgun (WGS) entry which is preliminary data.</text>
</comment>
<protein>
    <submittedName>
        <fullName evidence="3">Uncharacterized protein</fullName>
    </submittedName>
</protein>
<name>A0AAE0BWX2_9CHLO</name>
<feature type="repeat" description="RCC1" evidence="2">
    <location>
        <begin position="29"/>
        <end position="79"/>
    </location>
</feature>
<dbReference type="PROSITE" id="PS50012">
    <property type="entry name" value="RCC1_3"/>
    <property type="match status" value="4"/>
</dbReference>
<dbReference type="Pfam" id="PF13540">
    <property type="entry name" value="RCC1_2"/>
    <property type="match status" value="2"/>
</dbReference>
<gene>
    <name evidence="3" type="ORF">CYMTET_46754</name>
</gene>
<feature type="repeat" description="RCC1" evidence="2">
    <location>
        <begin position="180"/>
        <end position="229"/>
    </location>
</feature>
<evidence type="ECO:0000313" key="4">
    <source>
        <dbReference type="Proteomes" id="UP001190700"/>
    </source>
</evidence>
<dbReference type="SUPFAM" id="SSF50985">
    <property type="entry name" value="RCC1/BLIP-II"/>
    <property type="match status" value="1"/>
</dbReference>
<dbReference type="PRINTS" id="PR00633">
    <property type="entry name" value="RCCNDNSATION"/>
</dbReference>
<feature type="repeat" description="RCC1" evidence="2">
    <location>
        <begin position="130"/>
        <end position="179"/>
    </location>
</feature>
<dbReference type="Gene3D" id="2.130.10.30">
    <property type="entry name" value="Regulator of chromosome condensation 1/beta-lactamase-inhibitor protein II"/>
    <property type="match status" value="2"/>
</dbReference>
<dbReference type="PANTHER" id="PTHR22870:SF408">
    <property type="entry name" value="OS09G0560450 PROTEIN"/>
    <property type="match status" value="1"/>
</dbReference>
<dbReference type="Proteomes" id="UP001190700">
    <property type="component" value="Unassembled WGS sequence"/>
</dbReference>
<keyword evidence="4" id="KW-1185">Reference proteome</keyword>
<dbReference type="PROSITE" id="PS00626">
    <property type="entry name" value="RCC1_2"/>
    <property type="match status" value="2"/>
</dbReference>
<dbReference type="InterPro" id="IPR000408">
    <property type="entry name" value="Reg_chr_condens"/>
</dbReference>
<dbReference type="Pfam" id="PF00415">
    <property type="entry name" value="RCC1"/>
    <property type="match status" value="2"/>
</dbReference>
<dbReference type="EMBL" id="LGRX02032755">
    <property type="protein sequence ID" value="KAK3243599.1"/>
    <property type="molecule type" value="Genomic_DNA"/>
</dbReference>
<evidence type="ECO:0000256" key="2">
    <source>
        <dbReference type="PROSITE-ProRule" id="PRU00235"/>
    </source>
</evidence>
<proteinExistence type="predicted"/>
<reference evidence="3 4" key="1">
    <citation type="journal article" date="2015" name="Genome Biol. Evol.">
        <title>Comparative Genomics of a Bacterivorous Green Alga Reveals Evolutionary Causalities and Consequences of Phago-Mixotrophic Mode of Nutrition.</title>
        <authorList>
            <person name="Burns J.A."/>
            <person name="Paasch A."/>
            <person name="Narechania A."/>
            <person name="Kim E."/>
        </authorList>
    </citation>
    <scope>NUCLEOTIDE SEQUENCE [LARGE SCALE GENOMIC DNA]</scope>
    <source>
        <strain evidence="3 4">PLY_AMNH</strain>
    </source>
</reference>
<organism evidence="3 4">
    <name type="scientific">Cymbomonas tetramitiformis</name>
    <dbReference type="NCBI Taxonomy" id="36881"/>
    <lineage>
        <taxon>Eukaryota</taxon>
        <taxon>Viridiplantae</taxon>
        <taxon>Chlorophyta</taxon>
        <taxon>Pyramimonadophyceae</taxon>
        <taxon>Pyramimonadales</taxon>
        <taxon>Pyramimonadaceae</taxon>
        <taxon>Cymbomonas</taxon>
    </lineage>
</organism>
<dbReference type="PANTHER" id="PTHR22870">
    <property type="entry name" value="REGULATOR OF CHROMOSOME CONDENSATION"/>
    <property type="match status" value="1"/>
</dbReference>
<sequence>MTPVQVMNGYAVAAVAAGNYHSLFVTTSGGCFATGLNGYGQLGDGRIEWSYLSPTPCMSAYTVAAVASGSEYSLFVTTSGECFAAGRNDYGQLGDSTQGDRNTPVQVMVNYTVAAVDTQTHHSLFITTSGQCFAAGRNDYGQLGDGTTTDRYTPVQVMTEYTVAAVAAGHYHSLFVTTNGECYATGYNANGQLGDGTFEHKNLPVAVMSAYTIAQADAGQFHSVFITTQGHIYGTGDESSLALCPLYSWSLTSYNCGYLSTPKQLLYTGSKATAGGDSTFFICKS</sequence>
<feature type="repeat" description="RCC1" evidence="2">
    <location>
        <begin position="80"/>
        <end position="129"/>
    </location>
</feature>
<keyword evidence="1" id="KW-0677">Repeat</keyword>
<evidence type="ECO:0000313" key="3">
    <source>
        <dbReference type="EMBL" id="KAK3243599.1"/>
    </source>
</evidence>
<dbReference type="InterPro" id="IPR051210">
    <property type="entry name" value="Ub_ligase/GEF_domain"/>
</dbReference>
<evidence type="ECO:0000256" key="1">
    <source>
        <dbReference type="ARBA" id="ARBA00022737"/>
    </source>
</evidence>